<accession>A0A812QE68</accession>
<name>A0A812QE68_SYMPI</name>
<keyword evidence="2" id="KW-1185">Reference proteome</keyword>
<protein>
    <submittedName>
        <fullName evidence="1">Sirt3 protein</fullName>
    </submittedName>
</protein>
<proteinExistence type="predicted"/>
<dbReference type="OrthoDB" id="420523at2759"/>
<dbReference type="EMBL" id="CAJNIZ010015780">
    <property type="protein sequence ID" value="CAE7377795.1"/>
    <property type="molecule type" value="Genomic_DNA"/>
</dbReference>
<evidence type="ECO:0000313" key="2">
    <source>
        <dbReference type="Proteomes" id="UP000649617"/>
    </source>
</evidence>
<dbReference type="Proteomes" id="UP000649617">
    <property type="component" value="Unassembled WGS sequence"/>
</dbReference>
<evidence type="ECO:0000313" key="1">
    <source>
        <dbReference type="EMBL" id="CAE7377795.1"/>
    </source>
</evidence>
<reference evidence="1" key="1">
    <citation type="submission" date="2021-02" db="EMBL/GenBank/DDBJ databases">
        <authorList>
            <person name="Dougan E. K."/>
            <person name="Rhodes N."/>
            <person name="Thang M."/>
            <person name="Chan C."/>
        </authorList>
    </citation>
    <scope>NUCLEOTIDE SEQUENCE</scope>
</reference>
<gene>
    <name evidence="1" type="primary">Sirt3</name>
    <name evidence="1" type="ORF">SPIL2461_LOCUS9189</name>
</gene>
<organism evidence="1 2">
    <name type="scientific">Symbiodinium pilosum</name>
    <name type="common">Dinoflagellate</name>
    <dbReference type="NCBI Taxonomy" id="2952"/>
    <lineage>
        <taxon>Eukaryota</taxon>
        <taxon>Sar</taxon>
        <taxon>Alveolata</taxon>
        <taxon>Dinophyceae</taxon>
        <taxon>Suessiales</taxon>
        <taxon>Symbiodiniaceae</taxon>
        <taxon>Symbiodinium</taxon>
    </lineage>
</organism>
<sequence length="547" mass="60389">MGCVESQEKNGRSFSAHSFFKLEGHLVAGLPLTLTVTQTDKKSLQLRVVGFDCPEELRLLEGALQKRKMRVRTSLLGQKAQEADIGIVEMSVDEACKDTPEVETVFRSVKVPSGMVLKVSLRCAQVGGERGALVEAIRSSKHLLLAATLSSQDESTISDSFWICQEEEQMSTEELLGELRQAIAGQVEKMASIQAQMKKARPSLARSLSMASWDGSHPFSTRSTSTVFQADRFRSSCSLQSLDSISGVMKDMTAEAEPEPELPIVLEWTRKEVEYPLQASTLGLTVDGFVKYVGMGLVQRSMKELLGSKAEADSKQFAPHILELRTFFVAERMDQASGQLAHLQHMLHDAVVGSPEYSHFVTWLDIANRTWTIDKVFLNDILPAGKGYGAKAVAEHLLAPLLFQRSEAYEASKLGRSMESLPSIEKLVVLDIVNWNTYMLMAVAGSTEEDARKKVGDVLDFALSAELQNSGLTQNQLSKVALVDVFKCTALGKMCGSVLNYWNKQLARQIRMESAQVVFGQGDEEIFGQRRPRMAVIVKLVDATTRA</sequence>
<dbReference type="AlphaFoldDB" id="A0A812QE68"/>
<comment type="caution">
    <text evidence="1">The sequence shown here is derived from an EMBL/GenBank/DDBJ whole genome shotgun (WGS) entry which is preliminary data.</text>
</comment>